<dbReference type="Proteomes" id="UP000249218">
    <property type="component" value="Unassembled WGS sequence"/>
</dbReference>
<evidence type="ECO:0000313" key="3">
    <source>
        <dbReference type="Proteomes" id="UP000249218"/>
    </source>
</evidence>
<reference evidence="2 3" key="1">
    <citation type="journal article" date="2017" name="BMC Biol.">
        <title>Genomic innovations, transcriptional plasticity and gene loss underlying the evolution and divergence of two highly polyphagous and invasive Helicoverpa pest species.</title>
        <authorList>
            <person name="Pearce S.L."/>
            <person name="Clarke D.F."/>
            <person name="East P.D."/>
            <person name="Elfekih S."/>
            <person name="Gordon K.H."/>
            <person name="Jermiin L.S."/>
            <person name="McGaughran A."/>
            <person name="Oakeshott J.G."/>
            <person name="Papanikolaou A."/>
            <person name="Perera O.P."/>
            <person name="Rane R.V."/>
            <person name="Richards S."/>
            <person name="Tay W.T."/>
            <person name="Walsh T.K."/>
            <person name="Anderson A."/>
            <person name="Anderson C.J."/>
            <person name="Asgari S."/>
            <person name="Board P.G."/>
            <person name="Bretschneider A."/>
            <person name="Campbell P.M."/>
            <person name="Chertemps T."/>
            <person name="Christeller J.T."/>
            <person name="Coppin C.W."/>
            <person name="Downes S.J."/>
            <person name="Duan G."/>
            <person name="Farnsworth C.A."/>
            <person name="Good R.T."/>
            <person name="Han L.B."/>
            <person name="Han Y.C."/>
            <person name="Hatje K."/>
            <person name="Horne I."/>
            <person name="Huang Y.P."/>
            <person name="Hughes D.S."/>
            <person name="Jacquin-Joly E."/>
            <person name="James W."/>
            <person name="Jhangiani S."/>
            <person name="Kollmar M."/>
            <person name="Kuwar S.S."/>
            <person name="Li S."/>
            <person name="Liu N.Y."/>
            <person name="Maibeche M.T."/>
            <person name="Miller J.R."/>
            <person name="Montagne N."/>
            <person name="Perry T."/>
            <person name="Qu J."/>
            <person name="Song S.V."/>
            <person name="Sutton G.G."/>
            <person name="Vogel H."/>
            <person name="Walenz B.P."/>
            <person name="Xu W."/>
            <person name="Zhang H.J."/>
            <person name="Zou Z."/>
            <person name="Batterham P."/>
            <person name="Edwards O.R."/>
            <person name="Feyereisen R."/>
            <person name="Gibbs R.A."/>
            <person name="Heckel D.G."/>
            <person name="McGrath A."/>
            <person name="Robin C."/>
            <person name="Scherer S.E."/>
            <person name="Worley K.C."/>
            <person name="Wu Y.D."/>
        </authorList>
    </citation>
    <scope>NUCLEOTIDE SEQUENCE [LARGE SCALE GENOMIC DNA]</scope>
    <source>
        <strain evidence="2">Harm_GR_Male_#8</strain>
        <tissue evidence="2">Whole organism</tissue>
    </source>
</reference>
<keyword evidence="1" id="KW-0472">Membrane</keyword>
<keyword evidence="1" id="KW-0812">Transmembrane</keyword>
<proteinExistence type="predicted"/>
<organism evidence="2 3">
    <name type="scientific">Helicoverpa armigera</name>
    <name type="common">Cotton bollworm</name>
    <name type="synonym">Heliothis armigera</name>
    <dbReference type="NCBI Taxonomy" id="29058"/>
    <lineage>
        <taxon>Eukaryota</taxon>
        <taxon>Metazoa</taxon>
        <taxon>Ecdysozoa</taxon>
        <taxon>Arthropoda</taxon>
        <taxon>Hexapoda</taxon>
        <taxon>Insecta</taxon>
        <taxon>Pterygota</taxon>
        <taxon>Neoptera</taxon>
        <taxon>Endopterygota</taxon>
        <taxon>Lepidoptera</taxon>
        <taxon>Glossata</taxon>
        <taxon>Ditrysia</taxon>
        <taxon>Noctuoidea</taxon>
        <taxon>Noctuidae</taxon>
        <taxon>Heliothinae</taxon>
        <taxon>Helicoverpa</taxon>
    </lineage>
</organism>
<name>A0A2W1BI17_HELAM</name>
<keyword evidence="3" id="KW-1185">Reference proteome</keyword>
<keyword evidence="1" id="KW-1133">Transmembrane helix</keyword>
<gene>
    <name evidence="2" type="primary">HaOG208662</name>
    <name evidence="2" type="ORF">B5X24_HaOG208662</name>
</gene>
<dbReference type="EMBL" id="KZ150078">
    <property type="protein sequence ID" value="PZC73921.1"/>
    <property type="molecule type" value="Genomic_DNA"/>
</dbReference>
<protein>
    <submittedName>
        <fullName evidence="2">Uncharacterized protein</fullName>
    </submittedName>
</protein>
<dbReference type="AlphaFoldDB" id="A0A2W1BI17"/>
<accession>A0A2W1BI17</accession>
<evidence type="ECO:0000256" key="1">
    <source>
        <dbReference type="SAM" id="Phobius"/>
    </source>
</evidence>
<feature type="transmembrane region" description="Helical" evidence="1">
    <location>
        <begin position="34"/>
        <end position="53"/>
    </location>
</feature>
<evidence type="ECO:0000313" key="2">
    <source>
        <dbReference type="EMBL" id="PZC73921.1"/>
    </source>
</evidence>
<sequence length="128" mass="14134">MIVATRVTQRAHSHFATTIDIDSSRRGTSLAHKLSSINSVAIILIGSNIMLYHQFTKVRQLTKTSLVDKNLNEPYSVELHLLGQKHVIKNMKVHGITANDNAEKDTSTKRDGCHINLVTNNIGAPNPP</sequence>